<dbReference type="AlphaFoldDB" id="A0A0L6UIK3"/>
<evidence type="ECO:0008006" key="4">
    <source>
        <dbReference type="Google" id="ProtNLM"/>
    </source>
</evidence>
<keyword evidence="3" id="KW-1185">Reference proteome</keyword>
<protein>
    <recommendedName>
        <fullName evidence="4">Retrotransposon gag domain-containing protein</fullName>
    </recommendedName>
</protein>
<feature type="compositionally biased region" description="Polar residues" evidence="1">
    <location>
        <begin position="216"/>
        <end position="232"/>
    </location>
</feature>
<feature type="region of interest" description="Disordered" evidence="1">
    <location>
        <begin position="1"/>
        <end position="42"/>
    </location>
</feature>
<reference evidence="2 3" key="1">
    <citation type="submission" date="2015-08" db="EMBL/GenBank/DDBJ databases">
        <title>Next Generation Sequencing and Analysis of the Genome of Puccinia sorghi L Schw, the Causal Agent of Maize Common Rust.</title>
        <authorList>
            <person name="Rochi L."/>
            <person name="Burguener G."/>
            <person name="Darino M."/>
            <person name="Turjanski A."/>
            <person name="Kreff E."/>
            <person name="Dieguez M.J."/>
            <person name="Sacco F."/>
        </authorList>
    </citation>
    <scope>NUCLEOTIDE SEQUENCE [LARGE SCALE GENOMIC DNA]</scope>
    <source>
        <strain evidence="2 3">RO10H11247</strain>
    </source>
</reference>
<dbReference type="OrthoDB" id="4847360at2759"/>
<organism evidence="2 3">
    <name type="scientific">Puccinia sorghi</name>
    <dbReference type="NCBI Taxonomy" id="27349"/>
    <lineage>
        <taxon>Eukaryota</taxon>
        <taxon>Fungi</taxon>
        <taxon>Dikarya</taxon>
        <taxon>Basidiomycota</taxon>
        <taxon>Pucciniomycotina</taxon>
        <taxon>Pucciniomycetes</taxon>
        <taxon>Pucciniales</taxon>
        <taxon>Pucciniaceae</taxon>
        <taxon>Puccinia</taxon>
    </lineage>
</organism>
<dbReference type="VEuPathDB" id="FungiDB:VP01_5720g1"/>
<dbReference type="EMBL" id="LAVV01010964">
    <property type="protein sequence ID" value="KNZ48359.1"/>
    <property type="molecule type" value="Genomic_DNA"/>
</dbReference>
<name>A0A0L6UIK3_9BASI</name>
<proteinExistence type="predicted"/>
<feature type="region of interest" description="Disordered" evidence="1">
    <location>
        <begin position="212"/>
        <end position="239"/>
    </location>
</feature>
<accession>A0A0L6UIK3</accession>
<sequence length="259" mass="28981">MDQIPNSLQTPQIDQSLPTQQATLPSDSNHSAGNEGWATSPARDVDPTQLFLNLLQTLKQPSSSGPKFPITGMKPPDKFDGENSSNLRGFLQSYDRKKVLYAASYLGGRASMLNSLSMKENSKAPTYISQFRTLQSKIDWNNDAFAFLFQKGLPSRITNQLALTGQRLKTLQKLINQTIELDNCHHNKIRSSKKADSTPSTLKNEDALKYKKKLPSNPSTPSALTLAPSQDNSIRRNKREGRGKEFVCIVLQNWQNNRM</sequence>
<feature type="compositionally biased region" description="Polar residues" evidence="1">
    <location>
        <begin position="1"/>
        <end position="32"/>
    </location>
</feature>
<evidence type="ECO:0000256" key="1">
    <source>
        <dbReference type="SAM" id="MobiDB-lite"/>
    </source>
</evidence>
<evidence type="ECO:0000313" key="3">
    <source>
        <dbReference type="Proteomes" id="UP000037035"/>
    </source>
</evidence>
<dbReference type="Proteomes" id="UP000037035">
    <property type="component" value="Unassembled WGS sequence"/>
</dbReference>
<gene>
    <name evidence="2" type="ORF">VP01_5720g1</name>
</gene>
<comment type="caution">
    <text evidence="2">The sequence shown here is derived from an EMBL/GenBank/DDBJ whole genome shotgun (WGS) entry which is preliminary data.</text>
</comment>
<evidence type="ECO:0000313" key="2">
    <source>
        <dbReference type="EMBL" id="KNZ48359.1"/>
    </source>
</evidence>